<reference evidence="1" key="2">
    <citation type="journal article" date="2006" name="PLoS Pathog.">
        <title>New perspectives on host-parasite interplay by comparative transcriptomic and proteomic analyses of Schistosoma japonicum.</title>
        <authorList>
            <person name="Liu F."/>
            <person name="Lu J."/>
            <person name="Hu W."/>
            <person name="Wang S.Y."/>
            <person name="Cui S.J."/>
            <person name="Chi M."/>
            <person name="Yan Q."/>
            <person name="Wang X.R."/>
            <person name="Song H.D."/>
            <person name="Xu X.N."/>
            <person name="Wang J.J."/>
            <person name="Zhang X.L."/>
            <person name="Zhang X."/>
            <person name="Wang Z.Q."/>
            <person name="Xue C.L."/>
            <person name="Brindley P.J."/>
            <person name="McManus D.P."/>
            <person name="Yang P.Y."/>
            <person name="Feng Z."/>
            <person name="Chen Z."/>
            <person name="Han Z.G."/>
        </authorList>
    </citation>
    <scope>NUCLEOTIDE SEQUENCE</scope>
</reference>
<name>Q5DAG6_SCHJA</name>
<dbReference type="EMBL" id="AY815458">
    <property type="protein sequence ID" value="AAW27190.2"/>
    <property type="molecule type" value="mRNA"/>
</dbReference>
<organism evidence="1">
    <name type="scientific">Schistosoma japonicum</name>
    <name type="common">Blood fluke</name>
    <dbReference type="NCBI Taxonomy" id="6182"/>
    <lineage>
        <taxon>Eukaryota</taxon>
        <taxon>Metazoa</taxon>
        <taxon>Spiralia</taxon>
        <taxon>Lophotrochozoa</taxon>
        <taxon>Platyhelminthes</taxon>
        <taxon>Trematoda</taxon>
        <taxon>Digenea</taxon>
        <taxon>Strigeidida</taxon>
        <taxon>Schistosomatoidea</taxon>
        <taxon>Schistosomatidae</taxon>
        <taxon>Schistosoma</taxon>
    </lineage>
</organism>
<sequence length="107" mass="11304">MLSLNRDTPSPMVIEDVVVLVPGIAVEDTDRAAEAKSADAIKIMNLIAEDMSVAIVHVIAIDIGPVGMTINPPEPKGVRNPLNLAQKKGMQGRCLFGNSQLVSGSEI</sequence>
<reference evidence="1" key="1">
    <citation type="submission" date="2004-11" db="EMBL/GenBank/DDBJ databases">
        <title>The full-length cDNA sequences of Schistosoma japonicum genes.</title>
        <authorList>
            <person name="Han Z."/>
        </authorList>
    </citation>
    <scope>NUCLEOTIDE SEQUENCE</scope>
</reference>
<accession>Q5DAG6</accession>
<protein>
    <submittedName>
        <fullName evidence="1">SJCHGC09470 protein</fullName>
    </submittedName>
</protein>
<dbReference type="AlphaFoldDB" id="Q5DAG6"/>
<evidence type="ECO:0000313" key="1">
    <source>
        <dbReference type="EMBL" id="AAW27190.2"/>
    </source>
</evidence>
<proteinExistence type="evidence at transcript level"/>